<name>A6V3V2_PSEP7</name>
<protein>
    <submittedName>
        <fullName evidence="1">Uncharacterized protein</fullName>
    </submittedName>
</protein>
<dbReference type="KEGG" id="pap:PSPA7_2370"/>
<reference evidence="1 2" key="2">
    <citation type="journal article" date="2010" name="PLoS ONE">
        <title>Complete genome sequence of the multiresistant taxonomic outlier Pseudomonas aeruginosa PA7.</title>
        <authorList>
            <person name="Roy P.H."/>
            <person name="Tetu S.G."/>
            <person name="Larouche A."/>
            <person name="Elbourne L."/>
            <person name="Tremblay S."/>
            <person name="Ren Q."/>
            <person name="Dodson R."/>
            <person name="Harkins D."/>
            <person name="Shay R."/>
            <person name="Watkins K."/>
            <person name="Mahamoud Y."/>
            <person name="Paulsen I.T."/>
        </authorList>
    </citation>
    <scope>NUCLEOTIDE SEQUENCE [LARGE SCALE GENOMIC DNA]</scope>
    <source>
        <strain evidence="1 2">PA7</strain>
    </source>
</reference>
<sequence>MKARIEKKLSKRLVELYPALYCSAWRDEEPSELAYEQGSRVRHVLSVGGGVDYWGEGQDVYTVWQDWLMSWEWHGPFETYPEGHRHEYLPDTEGFKPTTRNLLQLAGRCQMLEAASTMAVP</sequence>
<proteinExistence type="predicted"/>
<accession>A6V3V2</accession>
<dbReference type="AlphaFoldDB" id="A6V3V2"/>
<dbReference type="HOGENOM" id="CLU_2035960_0_0_6"/>
<dbReference type="EMBL" id="CP000744">
    <property type="protein sequence ID" value="ABR86224.1"/>
    <property type="molecule type" value="Genomic_DNA"/>
</dbReference>
<dbReference type="Proteomes" id="UP000001582">
    <property type="component" value="Chromosome"/>
</dbReference>
<gene>
    <name evidence="1" type="ordered locus">PSPA7_2370</name>
</gene>
<reference evidence="1 2" key="1">
    <citation type="submission" date="2007-06" db="EMBL/GenBank/DDBJ databases">
        <authorList>
            <person name="Dodson R.J."/>
            <person name="Harkins D."/>
            <person name="Paulsen I.T."/>
        </authorList>
    </citation>
    <scope>NUCLEOTIDE SEQUENCE [LARGE SCALE GENOMIC DNA]</scope>
    <source>
        <strain evidence="1 2">PA7</strain>
    </source>
</reference>
<evidence type="ECO:0000313" key="1">
    <source>
        <dbReference type="EMBL" id="ABR86224.1"/>
    </source>
</evidence>
<organism evidence="1 2">
    <name type="scientific">Pseudomonas paraeruginosa (strain DSM 24068 / PA7)</name>
    <name type="common">Pseudomonas aeruginosa (strain PA7)</name>
    <dbReference type="NCBI Taxonomy" id="381754"/>
    <lineage>
        <taxon>Bacteria</taxon>
        <taxon>Pseudomonadati</taxon>
        <taxon>Pseudomonadota</taxon>
        <taxon>Gammaproteobacteria</taxon>
        <taxon>Pseudomonadales</taxon>
        <taxon>Pseudomonadaceae</taxon>
        <taxon>Pseudomonas</taxon>
        <taxon>Pseudomonas paraeruginosa</taxon>
    </lineage>
</organism>
<evidence type="ECO:0000313" key="2">
    <source>
        <dbReference type="Proteomes" id="UP000001582"/>
    </source>
</evidence>
<dbReference type="RefSeq" id="WP_012075297.1">
    <property type="nucleotide sequence ID" value="NC_009656.1"/>
</dbReference>